<dbReference type="Gene3D" id="6.10.140.530">
    <property type="match status" value="5"/>
</dbReference>
<evidence type="ECO:0000256" key="1">
    <source>
        <dbReference type="SAM" id="MobiDB-lite"/>
    </source>
</evidence>
<evidence type="ECO:0000313" key="4">
    <source>
        <dbReference type="Proteomes" id="UP000265618"/>
    </source>
</evidence>
<dbReference type="EMBL" id="BDIP01000024">
    <property type="protein sequence ID" value="GIQ79587.1"/>
    <property type="molecule type" value="Genomic_DNA"/>
</dbReference>
<keyword evidence="4" id="KW-1185">Reference proteome</keyword>
<feature type="compositionally biased region" description="Basic and acidic residues" evidence="1">
    <location>
        <begin position="153"/>
        <end position="164"/>
    </location>
</feature>
<protein>
    <recommendedName>
        <fullName evidence="2">Helicase-associated domain-containing protein</fullName>
    </recommendedName>
</protein>
<comment type="caution">
    <text evidence="3">The sequence shown here is derived from an EMBL/GenBank/DDBJ whole genome shotgun (WGS) entry which is preliminary data.</text>
</comment>
<dbReference type="Pfam" id="PF03457">
    <property type="entry name" value="HA"/>
    <property type="match status" value="4"/>
</dbReference>
<accession>A0A9K3GEC8</accession>
<dbReference type="Proteomes" id="UP000265618">
    <property type="component" value="Unassembled WGS sequence"/>
</dbReference>
<feature type="region of interest" description="Disordered" evidence="1">
    <location>
        <begin position="68"/>
        <end position="105"/>
    </location>
</feature>
<feature type="compositionally biased region" description="Basic residues" evidence="1">
    <location>
        <begin position="10"/>
        <end position="21"/>
    </location>
</feature>
<dbReference type="OrthoDB" id="66498at2759"/>
<feature type="domain" description="Helicase-associated" evidence="2">
    <location>
        <begin position="399"/>
        <end position="457"/>
    </location>
</feature>
<feature type="compositionally biased region" description="Basic and acidic residues" evidence="1">
    <location>
        <begin position="128"/>
        <end position="141"/>
    </location>
</feature>
<dbReference type="InterPro" id="IPR005114">
    <property type="entry name" value="Helicase_assoc"/>
</dbReference>
<sequence>MSGGVGGVRTRGKRRRERSRVRGISVKDEPALFERAESFTLPHTVKAEPVKEEGASQEPVLLERIKVEGVRGIQHSQDVPPHPMSKRRQNASGESDERGPDGYVHWVEKMSRDGLGRGWVRERPKRSCARDRVVHIAHEDMVYPEDGGTTYGESERGPKGRGGDSDDSTYGSDANDESESDSDSEVINRHGVRQSVLLQETEREASSTGQVLDTTHSDSELSYLASESSNVPEYQDVASDTVPASRTAQATTHQSDSESSFHDTNPQPGSDPVSGSDVDSGDSVFGVEPQSEIEAGSGSEEEEESSEAPIPCTRIRGEKGRRKQRRDDRTWKGNFSLLKSFMGVHGRLPLRSETYNGSPIGSWVHTQRTDKRTGHLKRDRIDLLDSINFPWRIYAPLLTWDESFTALERYWTENNKWPLRTDKDQRIRALGRWMETQRRYRKRGDLSQERIDRLDAMCNGFPWVLRDPIPTWDESFEALRELLSSQPTWPPAHSSIGSWVAAQRKKRSLGKLKQDQIDRLDSVGIVWVRDNPWDLNYASLKAYYETHSRFPTLKEDNHLSNYMSDCRQSRKHGKMSQDRIARLDAIAFAWDSKQALWDRRFAEWCAYMKTHTEYPRSSTHVSLYHWAKRQRRSRDSGTLSKSCEARLDSIDFPWLSYPGL</sequence>
<feature type="region of interest" description="Disordered" evidence="1">
    <location>
        <begin position="123"/>
        <end position="327"/>
    </location>
</feature>
<gene>
    <name evidence="3" type="ORF">KIPB_000252</name>
</gene>
<feature type="domain" description="Helicase-associated" evidence="2">
    <location>
        <begin position="471"/>
        <end position="524"/>
    </location>
</feature>
<evidence type="ECO:0000259" key="2">
    <source>
        <dbReference type="Pfam" id="PF03457"/>
    </source>
</evidence>
<feature type="region of interest" description="Disordered" evidence="1">
    <location>
        <begin position="1"/>
        <end position="23"/>
    </location>
</feature>
<feature type="domain" description="Helicase-associated" evidence="2">
    <location>
        <begin position="530"/>
        <end position="588"/>
    </location>
</feature>
<feature type="compositionally biased region" description="Acidic residues" evidence="1">
    <location>
        <begin position="174"/>
        <end position="184"/>
    </location>
</feature>
<dbReference type="PANTHER" id="PTHR33418">
    <property type="entry name" value="HELICASE-ASSOCIATED"/>
    <property type="match status" value="1"/>
</dbReference>
<dbReference type="AlphaFoldDB" id="A0A9K3GEC8"/>
<reference evidence="3 4" key="1">
    <citation type="journal article" date="2018" name="PLoS ONE">
        <title>The draft genome of Kipferlia bialata reveals reductive genome evolution in fornicate parasites.</title>
        <authorList>
            <person name="Tanifuji G."/>
            <person name="Takabayashi S."/>
            <person name="Kume K."/>
            <person name="Takagi M."/>
            <person name="Nakayama T."/>
            <person name="Kamikawa R."/>
            <person name="Inagaki Y."/>
            <person name="Hashimoto T."/>
        </authorList>
    </citation>
    <scope>NUCLEOTIDE SEQUENCE [LARGE SCALE GENOMIC DNA]</scope>
    <source>
        <strain evidence="3">NY0173</strain>
    </source>
</reference>
<name>A0A9K3GEC8_9EUKA</name>
<feature type="domain" description="Helicase-associated" evidence="2">
    <location>
        <begin position="328"/>
        <end position="389"/>
    </location>
</feature>
<dbReference type="PANTHER" id="PTHR33418:SF1">
    <property type="entry name" value="HELICASE-ASSOCIATED DOMAIN-CONTAINING PROTEIN"/>
    <property type="match status" value="1"/>
</dbReference>
<organism evidence="3 4">
    <name type="scientific">Kipferlia bialata</name>
    <dbReference type="NCBI Taxonomy" id="797122"/>
    <lineage>
        <taxon>Eukaryota</taxon>
        <taxon>Metamonada</taxon>
        <taxon>Carpediemonas-like organisms</taxon>
        <taxon>Kipferlia</taxon>
    </lineage>
</organism>
<feature type="compositionally biased region" description="Polar residues" evidence="1">
    <location>
        <begin position="242"/>
        <end position="254"/>
    </location>
</feature>
<feature type="compositionally biased region" description="Basic and acidic residues" evidence="1">
    <location>
        <begin position="95"/>
        <end position="105"/>
    </location>
</feature>
<evidence type="ECO:0000313" key="3">
    <source>
        <dbReference type="EMBL" id="GIQ79587.1"/>
    </source>
</evidence>
<proteinExistence type="predicted"/>
<feature type="compositionally biased region" description="Low complexity" evidence="1">
    <location>
        <begin position="268"/>
        <end position="298"/>
    </location>
</feature>